<dbReference type="SMART" id="SM01018">
    <property type="entry name" value="B12-binding_2"/>
    <property type="match status" value="1"/>
</dbReference>
<dbReference type="InterPro" id="IPR011005">
    <property type="entry name" value="Dihydropteroate_synth-like_sf"/>
</dbReference>
<evidence type="ECO:0000256" key="19">
    <source>
        <dbReference type="ARBA" id="ARBA00031040"/>
    </source>
</evidence>
<dbReference type="Pfam" id="PF00809">
    <property type="entry name" value="Pterin_bind"/>
    <property type="match status" value="1"/>
</dbReference>
<accession>A0A1E5G6N7</accession>
<evidence type="ECO:0000259" key="23">
    <source>
        <dbReference type="PROSITE" id="PS51332"/>
    </source>
</evidence>
<sequence length="792" mass="85389">MGTQLQSKGFPTGASPESWNIERPEVITAIHRAYFEAGSNVVTTNTFGGNRIKLKEFGLENQLEQINMQAVQCAKAAIFNDSQWVAGSMGPTGKFVEPLGEISFDEMYDIFREQAQALEKGGADLLIIETSGDIGEMRAAALAAVENTSIPVIASLTFNEDLRTFTGTDPESAAIILERIGISAIGANCSGGPKELLEIGRLLARNTNLPIIIQPNAGLPKLVDGQTVFDATPDEMAKYAREMVELGVNIVGACCGSSPDHIKAIAEATIGIEPKQRQHQFGLRIASRTKSVEIQASKAPIAVGERINPTGRKALSEEIRAGKMDMVRKEAIEQTEAGAAVLDVNMGVPKIDQIQAMKTAVNRIQTLVDTPLMLDSTDPKVLEAGLKQYHGKALINSVNGEEQSLLEVLPLVKRFGASVVGLALDDDGLPATKEKRLEIATKIVKRAQEHDIPAKDIIIDCLVLTASAQPEAVQETLQAIPLVKEQLGVTTILGVSNVSFGLPKRPFINRTFFSMALGVGLDAGIINPLDINMMMALKTSAVLANRDPHAAEYIDWSQHLDESASEISVQRPTDKQTKDIGQISCIFELLKHTVVTGDKENVVARINDGLEQGHSAMDLLNKGLIPGIEEVGEKFGKGIYFLPQLMLAGETMTASFHALEPELNRIGSKKIGKVVMATVKGDIHDIGKNIVSVLLANHGFDVIDLGKNVDTEFIIQRAIEEQADIIGLSALMTTTMTRMPELIDKINEQKLQQKVIVGGAVVTSSYAKEIGADGYSKDAVEAVSLCKRLIAE</sequence>
<dbReference type="Proteomes" id="UP000094296">
    <property type="component" value="Unassembled WGS sequence"/>
</dbReference>
<dbReference type="Gene3D" id="3.20.20.330">
    <property type="entry name" value="Homocysteine-binding-like domain"/>
    <property type="match status" value="1"/>
</dbReference>
<feature type="domain" description="B12-binding N-terminal" evidence="24">
    <location>
        <begin position="577"/>
        <end position="671"/>
    </location>
</feature>
<dbReference type="InterPro" id="IPR006158">
    <property type="entry name" value="Cobalamin-bd"/>
</dbReference>
<dbReference type="InterPro" id="IPR003759">
    <property type="entry name" value="Cbl-bd_cap"/>
</dbReference>
<dbReference type="FunFam" id="3.40.50.280:FF:000003">
    <property type="entry name" value="Dimethylamine methyltransferase corrinoid protein"/>
    <property type="match status" value="1"/>
</dbReference>
<dbReference type="SUPFAM" id="SSF52242">
    <property type="entry name" value="Cobalamin (vitamin B12)-binding domain"/>
    <property type="match status" value="1"/>
</dbReference>
<comment type="similarity">
    <text evidence="5">Belongs to the vitamin-B12 dependent methionine synthase family.</text>
</comment>
<dbReference type="Gene3D" id="3.20.20.20">
    <property type="entry name" value="Dihydropteroate synthase-like"/>
    <property type="match status" value="1"/>
</dbReference>
<dbReference type="Gene3D" id="1.10.1240.10">
    <property type="entry name" value="Methionine synthase domain"/>
    <property type="match status" value="1"/>
</dbReference>
<comment type="catalytic activity">
    <reaction evidence="1">
        <text>(6S)-5-methyl-5,6,7,8-tetrahydrofolate + L-homocysteine = (6S)-5,6,7,8-tetrahydrofolate + L-methionine</text>
        <dbReference type="Rhea" id="RHEA:11172"/>
        <dbReference type="ChEBI" id="CHEBI:18608"/>
        <dbReference type="ChEBI" id="CHEBI:57453"/>
        <dbReference type="ChEBI" id="CHEBI:57844"/>
        <dbReference type="ChEBI" id="CHEBI:58199"/>
        <dbReference type="EC" id="2.1.1.13"/>
    </reaction>
</comment>
<dbReference type="InterPro" id="IPR036724">
    <property type="entry name" value="Cobalamin-bd_sf"/>
</dbReference>
<reference evidence="25 26" key="1">
    <citation type="submission" date="2016-09" db="EMBL/GenBank/DDBJ databases">
        <title>Draft genome sequence for the type strain of Desulfuribacillus alkaliarsenatis AHT28, an obligately anaerobic, sulfidogenic bacterium isolated from Russian soda lake sediments.</title>
        <authorList>
            <person name="Abin C.A."/>
            <person name="Hollibaugh J.T."/>
        </authorList>
    </citation>
    <scope>NUCLEOTIDE SEQUENCE [LARGE SCALE GENOMIC DNA]</scope>
    <source>
        <strain evidence="25 26">AHT28</strain>
    </source>
</reference>
<evidence type="ECO:0000256" key="7">
    <source>
        <dbReference type="ARBA" id="ARBA00012032"/>
    </source>
</evidence>
<feature type="domain" description="Hcy-binding" evidence="21">
    <location>
        <begin position="1"/>
        <end position="269"/>
    </location>
</feature>
<evidence type="ECO:0000256" key="18">
    <source>
        <dbReference type="ARBA" id="ARBA00025552"/>
    </source>
</evidence>
<dbReference type="GO" id="GO:0008705">
    <property type="term" value="F:methionine synthase activity"/>
    <property type="evidence" value="ECO:0007669"/>
    <property type="project" value="UniProtKB-EC"/>
</dbReference>
<keyword evidence="17" id="KW-0170">Cobalt</keyword>
<dbReference type="NCBIfam" id="NF005719">
    <property type="entry name" value="PRK07535.1"/>
    <property type="match status" value="1"/>
</dbReference>
<evidence type="ECO:0000256" key="12">
    <source>
        <dbReference type="ARBA" id="ARBA00022679"/>
    </source>
</evidence>
<name>A0A1E5G6N7_9FIRM</name>
<dbReference type="InterPro" id="IPR003726">
    <property type="entry name" value="HCY_dom"/>
</dbReference>
<keyword evidence="26" id="KW-1185">Reference proteome</keyword>
<evidence type="ECO:0000259" key="21">
    <source>
        <dbReference type="PROSITE" id="PS50970"/>
    </source>
</evidence>
<feature type="binding site" evidence="20">
    <location>
        <position position="189"/>
    </location>
    <ligand>
        <name>Zn(2+)</name>
        <dbReference type="ChEBI" id="CHEBI:29105"/>
    </ligand>
</feature>
<dbReference type="GO" id="GO:0046872">
    <property type="term" value="F:metal ion binding"/>
    <property type="evidence" value="ECO:0007669"/>
    <property type="project" value="UniProtKB-KW"/>
</dbReference>
<evidence type="ECO:0000256" key="13">
    <source>
        <dbReference type="ARBA" id="ARBA00022691"/>
    </source>
</evidence>
<evidence type="ECO:0000256" key="6">
    <source>
        <dbReference type="ARBA" id="ARBA00010854"/>
    </source>
</evidence>
<keyword evidence="11" id="KW-0846">Cobalamin</keyword>
<dbReference type="InterPro" id="IPR050554">
    <property type="entry name" value="Met_Synthase/Corrinoid"/>
</dbReference>
<dbReference type="PROSITE" id="PS51337">
    <property type="entry name" value="B12_BINDING_NTER"/>
    <property type="match status" value="1"/>
</dbReference>
<evidence type="ECO:0000256" key="4">
    <source>
        <dbReference type="ARBA" id="ARBA00005178"/>
    </source>
</evidence>
<dbReference type="AlphaFoldDB" id="A0A1E5G6N7"/>
<dbReference type="SUPFAM" id="SSF51717">
    <property type="entry name" value="Dihydropteroate synthetase-like"/>
    <property type="match status" value="1"/>
</dbReference>
<dbReference type="GO" id="GO:0032259">
    <property type="term" value="P:methylation"/>
    <property type="evidence" value="ECO:0007669"/>
    <property type="project" value="UniProtKB-KW"/>
</dbReference>
<evidence type="ECO:0000313" key="25">
    <source>
        <dbReference type="EMBL" id="OEF98759.1"/>
    </source>
</evidence>
<dbReference type="SUPFAM" id="SSF82282">
    <property type="entry name" value="Homocysteine S-methyltransferase"/>
    <property type="match status" value="1"/>
</dbReference>
<keyword evidence="16" id="KW-0486">Methionine biosynthesis</keyword>
<dbReference type="PROSITE" id="PS51332">
    <property type="entry name" value="B12_BINDING"/>
    <property type="match status" value="1"/>
</dbReference>
<dbReference type="EMBL" id="MIJE01000001">
    <property type="protein sequence ID" value="OEF98759.1"/>
    <property type="molecule type" value="Genomic_DNA"/>
</dbReference>
<dbReference type="SUPFAM" id="SSF47644">
    <property type="entry name" value="Methionine synthase domain"/>
    <property type="match status" value="1"/>
</dbReference>
<evidence type="ECO:0000313" key="26">
    <source>
        <dbReference type="Proteomes" id="UP000094296"/>
    </source>
</evidence>
<evidence type="ECO:0000256" key="3">
    <source>
        <dbReference type="ARBA" id="ARBA00001956"/>
    </source>
</evidence>
<evidence type="ECO:0000256" key="16">
    <source>
        <dbReference type="ARBA" id="ARBA00023167"/>
    </source>
</evidence>
<dbReference type="GO" id="GO:0050667">
    <property type="term" value="P:homocysteine metabolic process"/>
    <property type="evidence" value="ECO:0007669"/>
    <property type="project" value="TreeGrafter"/>
</dbReference>
<dbReference type="OrthoDB" id="9803687at2"/>
<keyword evidence="14 20" id="KW-0479">Metal-binding</keyword>
<dbReference type="InterPro" id="IPR036594">
    <property type="entry name" value="Meth_synthase_dom"/>
</dbReference>
<evidence type="ECO:0000256" key="20">
    <source>
        <dbReference type="PROSITE-ProRule" id="PRU00333"/>
    </source>
</evidence>
<evidence type="ECO:0000259" key="22">
    <source>
        <dbReference type="PROSITE" id="PS50972"/>
    </source>
</evidence>
<proteinExistence type="inferred from homology"/>
<evidence type="ECO:0000259" key="24">
    <source>
        <dbReference type="PROSITE" id="PS51337"/>
    </source>
</evidence>
<dbReference type="PROSITE" id="PS50970">
    <property type="entry name" value="HCY"/>
    <property type="match status" value="1"/>
</dbReference>
<dbReference type="InterPro" id="IPR036589">
    <property type="entry name" value="HCY_dom_sf"/>
</dbReference>
<keyword evidence="15 20" id="KW-0862">Zinc</keyword>
<dbReference type="InterPro" id="IPR000489">
    <property type="entry name" value="Pterin-binding_dom"/>
</dbReference>
<dbReference type="CDD" id="cd02070">
    <property type="entry name" value="corrinoid_protein_B12-BD"/>
    <property type="match status" value="1"/>
</dbReference>
<feature type="domain" description="Pterin-binding" evidence="22">
    <location>
        <begin position="300"/>
        <end position="568"/>
    </location>
</feature>
<evidence type="ECO:0000256" key="8">
    <source>
        <dbReference type="ARBA" id="ARBA00013998"/>
    </source>
</evidence>
<keyword evidence="13" id="KW-0949">S-adenosyl-L-methionine</keyword>
<dbReference type="EC" id="2.1.1.13" evidence="7"/>
<keyword evidence="10" id="KW-0028">Amino-acid biosynthesis</keyword>
<feature type="binding site" evidence="20">
    <location>
        <position position="254"/>
    </location>
    <ligand>
        <name>Zn(2+)</name>
        <dbReference type="ChEBI" id="CHEBI:29105"/>
    </ligand>
</feature>
<dbReference type="PANTHER" id="PTHR45833:SF1">
    <property type="entry name" value="METHIONINE SYNTHASE"/>
    <property type="match status" value="1"/>
</dbReference>
<feature type="binding site" evidence="20">
    <location>
        <position position="255"/>
    </location>
    <ligand>
        <name>Zn(2+)</name>
        <dbReference type="ChEBI" id="CHEBI:29105"/>
    </ligand>
</feature>
<comment type="function">
    <text evidence="18">Catalyzes the transfer of a methyl group from methyl-cobalamin to homocysteine, yielding enzyme-bound cob(I)alamin and methionine. Subsequently, remethylates the cofactor using methyltetrahydrofolate.</text>
</comment>
<keyword evidence="9 20" id="KW-0489">Methyltransferase</keyword>
<feature type="domain" description="B12-binding" evidence="23">
    <location>
        <begin position="671"/>
        <end position="792"/>
    </location>
</feature>
<comment type="caution">
    <text evidence="25">The sequence shown here is derived from an EMBL/GenBank/DDBJ whole genome shotgun (WGS) entry which is preliminary data.</text>
</comment>
<comment type="pathway">
    <text evidence="4">Amino-acid biosynthesis; L-methionine biosynthesis via de novo pathway; L-methionine from L-homocysteine (MetH route): step 1/1.</text>
</comment>
<dbReference type="PROSITE" id="PS50972">
    <property type="entry name" value="PTERIN_BINDING"/>
    <property type="match status" value="1"/>
</dbReference>
<dbReference type="Pfam" id="PF02310">
    <property type="entry name" value="B12-binding"/>
    <property type="match status" value="1"/>
</dbReference>
<dbReference type="Pfam" id="PF02574">
    <property type="entry name" value="S-methyl_trans"/>
    <property type="match status" value="1"/>
</dbReference>
<dbReference type="PIRSF" id="PIRSF037472">
    <property type="entry name" value="DHPS_mtfrase"/>
    <property type="match status" value="1"/>
</dbReference>
<dbReference type="Pfam" id="PF02607">
    <property type="entry name" value="B12-binding_2"/>
    <property type="match status" value="1"/>
</dbReference>
<evidence type="ECO:0000256" key="17">
    <source>
        <dbReference type="ARBA" id="ARBA00023285"/>
    </source>
</evidence>
<evidence type="ECO:0000256" key="2">
    <source>
        <dbReference type="ARBA" id="ARBA00001947"/>
    </source>
</evidence>
<dbReference type="InterPro" id="IPR017215">
    <property type="entry name" value="MetH_bac"/>
</dbReference>
<dbReference type="GO" id="GO:0031419">
    <property type="term" value="F:cobalamin binding"/>
    <property type="evidence" value="ECO:0007669"/>
    <property type="project" value="UniProtKB-KW"/>
</dbReference>
<comment type="cofactor">
    <cofactor evidence="3">
        <name>methylcob(III)alamin</name>
        <dbReference type="ChEBI" id="CHEBI:28115"/>
    </cofactor>
</comment>
<gene>
    <name evidence="25" type="ORF">BHF68_00840</name>
</gene>
<organism evidence="25 26">
    <name type="scientific">Desulfuribacillus alkaliarsenatis</name>
    <dbReference type="NCBI Taxonomy" id="766136"/>
    <lineage>
        <taxon>Bacteria</taxon>
        <taxon>Bacillati</taxon>
        <taxon>Bacillota</taxon>
        <taxon>Desulfuribacillia</taxon>
        <taxon>Desulfuribacillales</taxon>
        <taxon>Desulfuribacillaceae</taxon>
        <taxon>Desulfuribacillus</taxon>
    </lineage>
</organism>
<dbReference type="UniPathway" id="UPA00051">
    <property type="reaction ID" value="UER00081"/>
</dbReference>
<evidence type="ECO:0000256" key="1">
    <source>
        <dbReference type="ARBA" id="ARBA00001700"/>
    </source>
</evidence>
<dbReference type="PANTHER" id="PTHR45833">
    <property type="entry name" value="METHIONINE SYNTHASE"/>
    <property type="match status" value="1"/>
</dbReference>
<keyword evidence="12 20" id="KW-0808">Transferase</keyword>
<evidence type="ECO:0000256" key="5">
    <source>
        <dbReference type="ARBA" id="ARBA00010398"/>
    </source>
</evidence>
<evidence type="ECO:0000256" key="9">
    <source>
        <dbReference type="ARBA" id="ARBA00022603"/>
    </source>
</evidence>
<dbReference type="STRING" id="766136.BHF68_00840"/>
<protein>
    <recommendedName>
        <fullName evidence="8">Methionine synthase</fullName>
        <ecNumber evidence="7">2.1.1.13</ecNumber>
    </recommendedName>
    <alternativeName>
        <fullName evidence="19">5-methyltetrahydrofolate--homocysteine methyltransferase</fullName>
    </alternativeName>
</protein>
<comment type="similarity">
    <text evidence="6">Belongs to the methylamine corrinoid protein family.</text>
</comment>
<evidence type="ECO:0000256" key="10">
    <source>
        <dbReference type="ARBA" id="ARBA00022605"/>
    </source>
</evidence>
<evidence type="ECO:0000256" key="15">
    <source>
        <dbReference type="ARBA" id="ARBA00022833"/>
    </source>
</evidence>
<evidence type="ECO:0000256" key="14">
    <source>
        <dbReference type="ARBA" id="ARBA00022723"/>
    </source>
</evidence>
<dbReference type="GO" id="GO:0046653">
    <property type="term" value="P:tetrahydrofolate metabolic process"/>
    <property type="evidence" value="ECO:0007669"/>
    <property type="project" value="TreeGrafter"/>
</dbReference>
<comment type="cofactor">
    <cofactor evidence="2 20">
        <name>Zn(2+)</name>
        <dbReference type="ChEBI" id="CHEBI:29105"/>
    </cofactor>
</comment>
<evidence type="ECO:0000256" key="11">
    <source>
        <dbReference type="ARBA" id="ARBA00022628"/>
    </source>
</evidence>
<dbReference type="GO" id="GO:0005829">
    <property type="term" value="C:cytosol"/>
    <property type="evidence" value="ECO:0007669"/>
    <property type="project" value="TreeGrafter"/>
</dbReference>
<dbReference type="Gene3D" id="3.40.50.280">
    <property type="entry name" value="Cobalamin-binding domain"/>
    <property type="match status" value="1"/>
</dbReference>